<dbReference type="InterPro" id="IPR009057">
    <property type="entry name" value="Homeodomain-like_sf"/>
</dbReference>
<proteinExistence type="predicted"/>
<protein>
    <submittedName>
        <fullName evidence="6">AraC family transcriptional regulator</fullName>
    </submittedName>
</protein>
<accession>A0ABQ6FJA4</accession>
<dbReference type="SUPFAM" id="SSF51215">
    <property type="entry name" value="Regulatory protein AraC"/>
    <property type="match status" value="1"/>
</dbReference>
<dbReference type="RefSeq" id="WP_284189969.1">
    <property type="nucleotide sequence ID" value="NZ_BSPX01000152.1"/>
</dbReference>
<dbReference type="InterPro" id="IPR018062">
    <property type="entry name" value="HTH_AraC-typ_CS"/>
</dbReference>
<dbReference type="SUPFAM" id="SSF46689">
    <property type="entry name" value="Homeodomain-like"/>
    <property type="match status" value="2"/>
</dbReference>
<keyword evidence="1" id="KW-0805">Transcription regulation</keyword>
<reference evidence="7" key="1">
    <citation type="journal article" date="2019" name="Int. J. Syst. Evol. Microbiol.">
        <title>The Global Catalogue of Microorganisms (GCM) 10K type strain sequencing project: providing services to taxonomists for standard genome sequencing and annotation.</title>
        <authorList>
            <consortium name="The Broad Institute Genomics Platform"/>
            <consortium name="The Broad Institute Genome Sequencing Center for Infectious Disease"/>
            <person name="Wu L."/>
            <person name="Ma J."/>
        </authorList>
    </citation>
    <scope>NUCLEOTIDE SEQUENCE [LARGE SCALE GENOMIC DNA]</scope>
    <source>
        <strain evidence="7">NBRC 102407</strain>
    </source>
</reference>
<dbReference type="PROSITE" id="PS01124">
    <property type="entry name" value="HTH_ARAC_FAMILY_2"/>
    <property type="match status" value="1"/>
</dbReference>
<evidence type="ECO:0000256" key="4">
    <source>
        <dbReference type="ARBA" id="ARBA00023163"/>
    </source>
</evidence>
<evidence type="ECO:0000313" key="7">
    <source>
        <dbReference type="Proteomes" id="UP001157167"/>
    </source>
</evidence>
<keyword evidence="3" id="KW-0010">Activator</keyword>
<keyword evidence="4" id="KW-0804">Transcription</keyword>
<evidence type="ECO:0000256" key="3">
    <source>
        <dbReference type="ARBA" id="ARBA00023159"/>
    </source>
</evidence>
<dbReference type="InterPro" id="IPR018060">
    <property type="entry name" value="HTH_AraC"/>
</dbReference>
<evidence type="ECO:0000256" key="2">
    <source>
        <dbReference type="ARBA" id="ARBA00023125"/>
    </source>
</evidence>
<dbReference type="InterPro" id="IPR050204">
    <property type="entry name" value="AraC_XylS_family_regulators"/>
</dbReference>
<dbReference type="Gene3D" id="1.10.10.60">
    <property type="entry name" value="Homeodomain-like"/>
    <property type="match status" value="1"/>
</dbReference>
<dbReference type="InterPro" id="IPR037923">
    <property type="entry name" value="HTH-like"/>
</dbReference>
<name>A0ABQ6FJA4_9RHOO</name>
<comment type="caution">
    <text evidence="6">The sequence shown here is derived from an EMBL/GenBank/DDBJ whole genome shotgun (WGS) entry which is preliminary data.</text>
</comment>
<sequence length="280" mass="30674">MWPADAERPAASAPRFWRDAALPHVELRSVEDGRRVCYAPHSHDTFSIGVITGGVSTYANGRLRERVGPGSVVVVNPEDVHACNPVDGQPWAYHMLFLDTAWLARQQATLGLPEGRDFQPFATAASRDPLLAEGLMRLQALLHDGQADRLEKESATVAFVALLQARLDPAPAVLAEADDRLARAAEFIADNCTRPLSLGDICAAAGLSESYLIRAFQRRYGLTPHAFLIDRRIRYSRARLRRGHAIADVAADAGFADQAHLHRAFKRLVAATPGQYRAPV</sequence>
<feature type="domain" description="HTH araC/xylS-type" evidence="5">
    <location>
        <begin position="182"/>
        <end position="279"/>
    </location>
</feature>
<evidence type="ECO:0000313" key="6">
    <source>
        <dbReference type="EMBL" id="GLT24761.1"/>
    </source>
</evidence>
<gene>
    <name evidence="6" type="ORF">GCM10007933_42570</name>
</gene>
<organism evidence="6 7">
    <name type="scientific">Zoogloea oryzae</name>
    <dbReference type="NCBI Taxonomy" id="310767"/>
    <lineage>
        <taxon>Bacteria</taxon>
        <taxon>Pseudomonadati</taxon>
        <taxon>Pseudomonadota</taxon>
        <taxon>Betaproteobacteria</taxon>
        <taxon>Rhodocyclales</taxon>
        <taxon>Zoogloeaceae</taxon>
        <taxon>Zoogloea</taxon>
    </lineage>
</organism>
<dbReference type="Pfam" id="PF12833">
    <property type="entry name" value="HTH_18"/>
    <property type="match status" value="1"/>
</dbReference>
<dbReference type="Pfam" id="PF02311">
    <property type="entry name" value="AraC_binding"/>
    <property type="match status" value="1"/>
</dbReference>
<evidence type="ECO:0000259" key="5">
    <source>
        <dbReference type="PROSITE" id="PS01124"/>
    </source>
</evidence>
<keyword evidence="7" id="KW-1185">Reference proteome</keyword>
<dbReference type="EMBL" id="BSPX01000152">
    <property type="protein sequence ID" value="GLT24761.1"/>
    <property type="molecule type" value="Genomic_DNA"/>
</dbReference>
<dbReference type="InterPro" id="IPR003313">
    <property type="entry name" value="AraC-bd"/>
</dbReference>
<dbReference type="SMART" id="SM00342">
    <property type="entry name" value="HTH_ARAC"/>
    <property type="match status" value="1"/>
</dbReference>
<keyword evidence="2" id="KW-0238">DNA-binding</keyword>
<dbReference type="PANTHER" id="PTHR46796">
    <property type="entry name" value="HTH-TYPE TRANSCRIPTIONAL ACTIVATOR RHAS-RELATED"/>
    <property type="match status" value="1"/>
</dbReference>
<evidence type="ECO:0000256" key="1">
    <source>
        <dbReference type="ARBA" id="ARBA00023015"/>
    </source>
</evidence>
<dbReference type="Proteomes" id="UP001157167">
    <property type="component" value="Unassembled WGS sequence"/>
</dbReference>
<dbReference type="PROSITE" id="PS00041">
    <property type="entry name" value="HTH_ARAC_FAMILY_1"/>
    <property type="match status" value="1"/>
</dbReference>
<dbReference type="PANTHER" id="PTHR46796:SF2">
    <property type="entry name" value="TRANSCRIPTIONAL REGULATORY PROTEIN"/>
    <property type="match status" value="1"/>
</dbReference>